<dbReference type="GO" id="GO:0016020">
    <property type="term" value="C:membrane"/>
    <property type="evidence" value="ECO:0007669"/>
    <property type="project" value="TreeGrafter"/>
</dbReference>
<gene>
    <name evidence="3" type="ORF">DFR68_106368</name>
</gene>
<dbReference type="GO" id="GO:0003824">
    <property type="term" value="F:catalytic activity"/>
    <property type="evidence" value="ECO:0007669"/>
    <property type="project" value="UniProtKB-ARBA"/>
</dbReference>
<dbReference type="SUPFAM" id="SSF53474">
    <property type="entry name" value="alpha/beta-Hydrolases"/>
    <property type="match status" value="1"/>
</dbReference>
<dbReference type="AlphaFoldDB" id="A0A370H1P0"/>
<feature type="region of interest" description="Disordered" evidence="1">
    <location>
        <begin position="182"/>
        <end position="202"/>
    </location>
</feature>
<reference evidence="3 4" key="1">
    <citation type="submission" date="2018-07" db="EMBL/GenBank/DDBJ databases">
        <title>Genomic Encyclopedia of Type Strains, Phase IV (KMG-IV): sequencing the most valuable type-strain genomes for metagenomic binning, comparative biology and taxonomic classification.</title>
        <authorList>
            <person name="Goeker M."/>
        </authorList>
    </citation>
    <scope>NUCLEOTIDE SEQUENCE [LARGE SCALE GENOMIC DNA]</scope>
    <source>
        <strain evidence="3 4">DSM 44952</strain>
    </source>
</reference>
<dbReference type="Proteomes" id="UP000255355">
    <property type="component" value="Unassembled WGS sequence"/>
</dbReference>
<name>A0A370H1P0_9NOCA</name>
<proteinExistence type="predicted"/>
<evidence type="ECO:0000256" key="1">
    <source>
        <dbReference type="SAM" id="MobiDB-lite"/>
    </source>
</evidence>
<keyword evidence="4" id="KW-1185">Reference proteome</keyword>
<comment type="caution">
    <text evidence="3">The sequence shown here is derived from an EMBL/GenBank/DDBJ whole genome shotgun (WGS) entry which is preliminary data.</text>
</comment>
<evidence type="ECO:0000313" key="3">
    <source>
        <dbReference type="EMBL" id="RDI49930.1"/>
    </source>
</evidence>
<accession>A0A370H1P0</accession>
<dbReference type="PANTHER" id="PTHR43798:SF33">
    <property type="entry name" value="HYDROLASE, PUTATIVE (AFU_ORTHOLOGUE AFUA_2G14860)-RELATED"/>
    <property type="match status" value="1"/>
</dbReference>
<feature type="domain" description="AB hydrolase-1" evidence="2">
    <location>
        <begin position="36"/>
        <end position="137"/>
    </location>
</feature>
<evidence type="ECO:0000259" key="2">
    <source>
        <dbReference type="Pfam" id="PF00561"/>
    </source>
</evidence>
<sequence>MKTFVLETAEADITYDVAGPLPTADGRPPLFLIGQPMDAAGFRTLTSYLPDRTVITYDPRGLGRSVRKDARVDHSPTVQARDVHAVIDALGAGPVEMFASSGGAITALALVADYPGDVTTLVAHEPPLIQVLPDAAAAERARAGFRDAYEAKGFHAGMAAFIAMTSWEGEFTDEYFAQPVPDPAQFGMPSEDDGSRDDPLLSDRSWAVSSYEPDIDALAAAPTRIVIAVGEESINTFTWRTSLGIAGLLGRQATVFPSHHGGFAGDEYGYAGQPEAFARKLREVLDDKQ</sequence>
<dbReference type="InterPro" id="IPR000073">
    <property type="entry name" value="AB_hydrolase_1"/>
</dbReference>
<protein>
    <submittedName>
        <fullName evidence="3">Pimeloyl-ACP methyl ester carboxylesterase</fullName>
    </submittedName>
</protein>
<evidence type="ECO:0000313" key="4">
    <source>
        <dbReference type="Proteomes" id="UP000255355"/>
    </source>
</evidence>
<dbReference type="InterPro" id="IPR050266">
    <property type="entry name" value="AB_hydrolase_sf"/>
</dbReference>
<dbReference type="OrthoDB" id="3210164at2"/>
<dbReference type="Gene3D" id="3.40.50.1820">
    <property type="entry name" value="alpha/beta hydrolase"/>
    <property type="match status" value="1"/>
</dbReference>
<dbReference type="InterPro" id="IPR029058">
    <property type="entry name" value="AB_hydrolase_fold"/>
</dbReference>
<dbReference type="PANTHER" id="PTHR43798">
    <property type="entry name" value="MONOACYLGLYCEROL LIPASE"/>
    <property type="match status" value="1"/>
</dbReference>
<dbReference type="EMBL" id="QQAZ01000006">
    <property type="protein sequence ID" value="RDI49930.1"/>
    <property type="molecule type" value="Genomic_DNA"/>
</dbReference>
<organism evidence="3 4">
    <name type="scientific">Nocardia mexicana</name>
    <dbReference type="NCBI Taxonomy" id="279262"/>
    <lineage>
        <taxon>Bacteria</taxon>
        <taxon>Bacillati</taxon>
        <taxon>Actinomycetota</taxon>
        <taxon>Actinomycetes</taxon>
        <taxon>Mycobacteriales</taxon>
        <taxon>Nocardiaceae</taxon>
        <taxon>Nocardia</taxon>
    </lineage>
</organism>
<dbReference type="Pfam" id="PF00561">
    <property type="entry name" value="Abhydrolase_1"/>
    <property type="match status" value="1"/>
</dbReference>
<dbReference type="STRING" id="1210089.GCA_001613165_05182"/>